<dbReference type="GO" id="GO:0016773">
    <property type="term" value="F:phosphotransferase activity, alcohol group as acceptor"/>
    <property type="evidence" value="ECO:0007669"/>
    <property type="project" value="InterPro"/>
</dbReference>
<protein>
    <recommendedName>
        <fullName evidence="3">3'-kinase</fullName>
    </recommendedName>
</protein>
<dbReference type="OrthoDB" id="179394at2"/>
<comment type="caution">
    <text evidence="1">The sequence shown here is derived from an EMBL/GenBank/DDBJ whole genome shotgun (WGS) entry which is preliminary data.</text>
</comment>
<evidence type="ECO:0000313" key="2">
    <source>
        <dbReference type="Proteomes" id="UP000253410"/>
    </source>
</evidence>
<dbReference type="Proteomes" id="UP000253410">
    <property type="component" value="Unassembled WGS sequence"/>
</dbReference>
<evidence type="ECO:0000313" key="1">
    <source>
        <dbReference type="EMBL" id="RBL91794.1"/>
    </source>
</evidence>
<organism evidence="1 2">
    <name type="scientific">Chitinophaga flava</name>
    <dbReference type="NCBI Taxonomy" id="2259036"/>
    <lineage>
        <taxon>Bacteria</taxon>
        <taxon>Pseudomonadati</taxon>
        <taxon>Bacteroidota</taxon>
        <taxon>Chitinophagia</taxon>
        <taxon>Chitinophagales</taxon>
        <taxon>Chitinophagaceae</taxon>
        <taxon>Chitinophaga</taxon>
    </lineage>
</organism>
<dbReference type="GO" id="GO:0019748">
    <property type="term" value="P:secondary metabolic process"/>
    <property type="evidence" value="ECO:0007669"/>
    <property type="project" value="InterPro"/>
</dbReference>
<gene>
    <name evidence="1" type="ORF">DF182_04095</name>
</gene>
<dbReference type="RefSeq" id="WP_113614394.1">
    <property type="nucleotide sequence ID" value="NZ_QFFJ01000001.1"/>
</dbReference>
<dbReference type="EMBL" id="QFFJ01000001">
    <property type="protein sequence ID" value="RBL91794.1"/>
    <property type="molecule type" value="Genomic_DNA"/>
</dbReference>
<evidence type="ECO:0008006" key="3">
    <source>
        <dbReference type="Google" id="ProtNLM"/>
    </source>
</evidence>
<proteinExistence type="predicted"/>
<reference evidence="1 2" key="1">
    <citation type="submission" date="2018-05" db="EMBL/GenBank/DDBJ databases">
        <title>Chitinophaga sp. K3CV102501T nov., isolated from isolated from a monsoon evergreen broad-leaved forest soil.</title>
        <authorList>
            <person name="Lv Y."/>
        </authorList>
    </citation>
    <scope>NUCLEOTIDE SEQUENCE [LARGE SCALE GENOMIC DNA]</scope>
    <source>
        <strain evidence="1 2">GDMCC 1.1325</strain>
    </source>
</reference>
<dbReference type="SUPFAM" id="SSF56112">
    <property type="entry name" value="Protein kinase-like (PK-like)"/>
    <property type="match status" value="1"/>
</dbReference>
<dbReference type="Pfam" id="PF04655">
    <property type="entry name" value="APH_6_hur"/>
    <property type="match status" value="1"/>
</dbReference>
<dbReference type="InterPro" id="IPR011009">
    <property type="entry name" value="Kinase-like_dom_sf"/>
</dbReference>
<sequence>MPNTNDVTSVQEWRNEAAFQAGDKERKHYLKKWELQPDGPAFRTYACWLQPVVYQQQPAMLKIALEAEEQLGGILMSYWDGEGAARVLQMDGSALLLERISSKNSLLEMALNGQDTAASRIICQVADKLHAPRTTPAPAQLLPLATWFEELEPAAGKYGGILEESHLIAKQLLRYPQEICVLHGDLHHTNVLDAGARGWVAIDPRRLIGDRGFDYAHIFCNPDLETALAPGRLAAQVAVVASAANMEPQRLLKWIVAYSGLSAAWSLSAAEDASIALGAAEIAFALLSS</sequence>
<dbReference type="AlphaFoldDB" id="A0A365Y1K0"/>
<accession>A0A365Y1K0</accession>
<name>A0A365Y1K0_9BACT</name>
<dbReference type="Gene3D" id="3.90.1200.10">
    <property type="match status" value="1"/>
</dbReference>
<keyword evidence="2" id="KW-1185">Reference proteome</keyword>
<dbReference type="InterPro" id="IPR006748">
    <property type="entry name" value="NH2Glyco/OHUrea_AB-resist_kin"/>
</dbReference>